<dbReference type="Proteomes" id="UP000815677">
    <property type="component" value="Unassembled WGS sequence"/>
</dbReference>
<accession>A0ABQ0L5Q0</accession>
<keyword evidence="2" id="KW-1185">Reference proteome</keyword>
<gene>
    <name evidence="1" type="ORF">MCHLO_03998</name>
</gene>
<dbReference type="EMBL" id="DF842544">
    <property type="protein sequence ID" value="GAT46469.1"/>
    <property type="molecule type" value="Genomic_DNA"/>
</dbReference>
<evidence type="ECO:0000313" key="2">
    <source>
        <dbReference type="Proteomes" id="UP000815677"/>
    </source>
</evidence>
<evidence type="ECO:0000313" key="1">
    <source>
        <dbReference type="EMBL" id="GAT46469.1"/>
    </source>
</evidence>
<protein>
    <submittedName>
        <fullName evidence="1">Uncharacterized protein</fullName>
    </submittedName>
</protein>
<organism evidence="1 2">
    <name type="scientific">Mycena chlorophos</name>
    <name type="common">Agaric fungus</name>
    <name type="synonym">Agaricus chlorophos</name>
    <dbReference type="NCBI Taxonomy" id="658473"/>
    <lineage>
        <taxon>Eukaryota</taxon>
        <taxon>Fungi</taxon>
        <taxon>Dikarya</taxon>
        <taxon>Basidiomycota</taxon>
        <taxon>Agaricomycotina</taxon>
        <taxon>Agaricomycetes</taxon>
        <taxon>Agaricomycetidae</taxon>
        <taxon>Agaricales</taxon>
        <taxon>Marasmiineae</taxon>
        <taxon>Mycenaceae</taxon>
        <taxon>Mycena</taxon>
    </lineage>
</organism>
<name>A0ABQ0L5Q0_MYCCL</name>
<sequence>MHPSPILPVAFDPFSADPTSESYIPELDLDALESEPSTPKWKQLFNHTRGRSTAARAGAAHGAAAQSAQHQVEERELVEVQTSLEDCVDRR</sequence>
<proteinExistence type="predicted"/>
<reference evidence="1" key="1">
    <citation type="submission" date="2014-09" db="EMBL/GenBank/DDBJ databases">
        <title>Genome sequence of the luminous mushroom Mycena chlorophos for searching fungal bioluminescence genes.</title>
        <authorList>
            <person name="Tanaka Y."/>
            <person name="Kasuga D."/>
            <person name="Oba Y."/>
            <person name="Hase S."/>
            <person name="Sato K."/>
            <person name="Oba Y."/>
            <person name="Sakakibara Y."/>
        </authorList>
    </citation>
    <scope>NUCLEOTIDE SEQUENCE</scope>
</reference>